<evidence type="ECO:0000256" key="5">
    <source>
        <dbReference type="ARBA" id="ARBA00022989"/>
    </source>
</evidence>
<keyword evidence="5 7" id="KW-1133">Transmembrane helix</keyword>
<evidence type="ECO:0000256" key="7">
    <source>
        <dbReference type="SAM" id="Phobius"/>
    </source>
</evidence>
<keyword evidence="4 7" id="KW-0812">Transmembrane</keyword>
<reference evidence="9" key="1">
    <citation type="journal article" date="2014" name="Front. Microbiol.">
        <title>High frequency of phylogenetically diverse reductive dehalogenase-homologous genes in deep subseafloor sedimentary metagenomes.</title>
        <authorList>
            <person name="Kawai M."/>
            <person name="Futagami T."/>
            <person name="Toyoda A."/>
            <person name="Takaki Y."/>
            <person name="Nishi S."/>
            <person name="Hori S."/>
            <person name="Arai W."/>
            <person name="Tsubouchi T."/>
            <person name="Morono Y."/>
            <person name="Uchiyama I."/>
            <person name="Ito T."/>
            <person name="Fujiyama A."/>
            <person name="Inagaki F."/>
            <person name="Takami H."/>
        </authorList>
    </citation>
    <scope>NUCLEOTIDE SEQUENCE</scope>
    <source>
        <strain evidence="9">Expedition CK06-06</strain>
    </source>
</reference>
<dbReference type="EMBL" id="BARU01039846">
    <property type="protein sequence ID" value="GAH85592.1"/>
    <property type="molecule type" value="Genomic_DNA"/>
</dbReference>
<dbReference type="FunFam" id="1.10.3720.10:FF:000003">
    <property type="entry name" value="Aliphatic sulfonate ABC transporter permease"/>
    <property type="match status" value="1"/>
</dbReference>
<feature type="transmembrane region" description="Helical" evidence="7">
    <location>
        <begin position="76"/>
        <end position="95"/>
    </location>
</feature>
<keyword evidence="6 7" id="KW-0472">Membrane</keyword>
<feature type="transmembrane region" description="Helical" evidence="7">
    <location>
        <begin position="139"/>
        <end position="159"/>
    </location>
</feature>
<dbReference type="GO" id="GO:0005886">
    <property type="term" value="C:plasma membrane"/>
    <property type="evidence" value="ECO:0007669"/>
    <property type="project" value="UniProtKB-SubCell"/>
</dbReference>
<evidence type="ECO:0000313" key="9">
    <source>
        <dbReference type="EMBL" id="GAH85592.1"/>
    </source>
</evidence>
<feature type="transmembrane region" description="Helical" evidence="7">
    <location>
        <begin position="51"/>
        <end position="70"/>
    </location>
</feature>
<dbReference type="InterPro" id="IPR000515">
    <property type="entry name" value="MetI-like"/>
</dbReference>
<dbReference type="AlphaFoldDB" id="X1IV61"/>
<dbReference type="InterPro" id="IPR035906">
    <property type="entry name" value="MetI-like_sf"/>
</dbReference>
<feature type="transmembrane region" description="Helical" evidence="7">
    <location>
        <begin position="12"/>
        <end position="39"/>
    </location>
</feature>
<dbReference type="Pfam" id="PF00528">
    <property type="entry name" value="BPD_transp_1"/>
    <property type="match status" value="1"/>
</dbReference>
<proteinExistence type="predicted"/>
<sequence>VPLNRLLQHIGISLLRVVLGFTIGATLGIIIGIISGWYYRLGRVLWAPIDLIRPIPPLAWIPLAIIWLGLGEPSKVLIIFLGAFFPIVTNTYKGMVNIEPNVIRAAQTLGLQGRRLLLRVAIPASLPDIATGMRVGWSYSFGCMVAAELIAARSGLGYLIMHARQTGQIAVIVYGVILIGVINLLTDFIIQGTIIKRKLKWQFLSTS</sequence>
<evidence type="ECO:0000256" key="6">
    <source>
        <dbReference type="ARBA" id="ARBA00023136"/>
    </source>
</evidence>
<accession>X1IV61</accession>
<feature type="transmembrane region" description="Helical" evidence="7">
    <location>
        <begin position="171"/>
        <end position="195"/>
    </location>
</feature>
<dbReference type="SUPFAM" id="SSF161098">
    <property type="entry name" value="MetI-like"/>
    <property type="match status" value="1"/>
</dbReference>
<keyword evidence="3" id="KW-1003">Cell membrane</keyword>
<dbReference type="PROSITE" id="PS50928">
    <property type="entry name" value="ABC_TM1"/>
    <property type="match status" value="1"/>
</dbReference>
<evidence type="ECO:0000256" key="4">
    <source>
        <dbReference type="ARBA" id="ARBA00022692"/>
    </source>
</evidence>
<organism evidence="9">
    <name type="scientific">marine sediment metagenome</name>
    <dbReference type="NCBI Taxonomy" id="412755"/>
    <lineage>
        <taxon>unclassified sequences</taxon>
        <taxon>metagenomes</taxon>
        <taxon>ecological metagenomes</taxon>
    </lineage>
</organism>
<feature type="domain" description="ABC transmembrane type-1" evidence="8">
    <location>
        <begin position="10"/>
        <end position="190"/>
    </location>
</feature>
<dbReference type="PANTHER" id="PTHR30151">
    <property type="entry name" value="ALKANE SULFONATE ABC TRANSPORTER-RELATED, MEMBRANE SUBUNIT"/>
    <property type="match status" value="1"/>
</dbReference>
<dbReference type="PANTHER" id="PTHR30151:SF0">
    <property type="entry name" value="ABC TRANSPORTER PERMEASE PROTEIN MJ0413-RELATED"/>
    <property type="match status" value="1"/>
</dbReference>
<gene>
    <name evidence="9" type="ORF">S03H2_61704</name>
</gene>
<dbReference type="Gene3D" id="1.10.3720.10">
    <property type="entry name" value="MetI-like"/>
    <property type="match status" value="1"/>
</dbReference>
<name>X1IV61_9ZZZZ</name>
<comment type="caution">
    <text evidence="9">The sequence shown here is derived from an EMBL/GenBank/DDBJ whole genome shotgun (WGS) entry which is preliminary data.</text>
</comment>
<evidence type="ECO:0000256" key="3">
    <source>
        <dbReference type="ARBA" id="ARBA00022475"/>
    </source>
</evidence>
<protein>
    <recommendedName>
        <fullName evidence="8">ABC transmembrane type-1 domain-containing protein</fullName>
    </recommendedName>
</protein>
<evidence type="ECO:0000256" key="2">
    <source>
        <dbReference type="ARBA" id="ARBA00022448"/>
    </source>
</evidence>
<evidence type="ECO:0000256" key="1">
    <source>
        <dbReference type="ARBA" id="ARBA00004651"/>
    </source>
</evidence>
<comment type="subcellular location">
    <subcellularLocation>
        <location evidence="1">Cell membrane</location>
        <topology evidence="1">Multi-pass membrane protein</topology>
    </subcellularLocation>
</comment>
<evidence type="ECO:0000259" key="8">
    <source>
        <dbReference type="PROSITE" id="PS50928"/>
    </source>
</evidence>
<dbReference type="GO" id="GO:0055085">
    <property type="term" value="P:transmembrane transport"/>
    <property type="evidence" value="ECO:0007669"/>
    <property type="project" value="InterPro"/>
</dbReference>
<dbReference type="CDD" id="cd06261">
    <property type="entry name" value="TM_PBP2"/>
    <property type="match status" value="1"/>
</dbReference>
<feature type="non-terminal residue" evidence="9">
    <location>
        <position position="1"/>
    </location>
</feature>
<keyword evidence="2" id="KW-0813">Transport</keyword>